<protein>
    <submittedName>
        <fullName evidence="2">Uncharacterized protein</fullName>
    </submittedName>
</protein>
<keyword evidence="3" id="KW-1185">Reference proteome</keyword>
<feature type="region of interest" description="Disordered" evidence="1">
    <location>
        <begin position="1"/>
        <end position="33"/>
    </location>
</feature>
<comment type="caution">
    <text evidence="2">The sequence shown here is derived from an EMBL/GenBank/DDBJ whole genome shotgun (WGS) entry which is preliminary data.</text>
</comment>
<dbReference type="Proteomes" id="UP001341840">
    <property type="component" value="Unassembled WGS sequence"/>
</dbReference>
<organism evidence="2 3">
    <name type="scientific">Stylosanthes scabra</name>
    <dbReference type="NCBI Taxonomy" id="79078"/>
    <lineage>
        <taxon>Eukaryota</taxon>
        <taxon>Viridiplantae</taxon>
        <taxon>Streptophyta</taxon>
        <taxon>Embryophyta</taxon>
        <taxon>Tracheophyta</taxon>
        <taxon>Spermatophyta</taxon>
        <taxon>Magnoliopsida</taxon>
        <taxon>eudicotyledons</taxon>
        <taxon>Gunneridae</taxon>
        <taxon>Pentapetalae</taxon>
        <taxon>rosids</taxon>
        <taxon>fabids</taxon>
        <taxon>Fabales</taxon>
        <taxon>Fabaceae</taxon>
        <taxon>Papilionoideae</taxon>
        <taxon>50 kb inversion clade</taxon>
        <taxon>dalbergioids sensu lato</taxon>
        <taxon>Dalbergieae</taxon>
        <taxon>Pterocarpus clade</taxon>
        <taxon>Stylosanthes</taxon>
    </lineage>
</organism>
<feature type="compositionally biased region" description="Basic and acidic residues" evidence="1">
    <location>
        <begin position="12"/>
        <end position="29"/>
    </location>
</feature>
<name>A0ABU6S1A3_9FABA</name>
<evidence type="ECO:0000313" key="3">
    <source>
        <dbReference type="Proteomes" id="UP001341840"/>
    </source>
</evidence>
<accession>A0ABU6S1A3</accession>
<sequence>MTAAAVEPEERDDQRESQRERRGVKDCCRHKPRHRRAASRCLYAVVPSPPRLVARSSSSSVAGKG</sequence>
<dbReference type="EMBL" id="JASCZI010040437">
    <property type="protein sequence ID" value="MED6130047.1"/>
    <property type="molecule type" value="Genomic_DNA"/>
</dbReference>
<evidence type="ECO:0000256" key="1">
    <source>
        <dbReference type="SAM" id="MobiDB-lite"/>
    </source>
</evidence>
<evidence type="ECO:0000313" key="2">
    <source>
        <dbReference type="EMBL" id="MED6130047.1"/>
    </source>
</evidence>
<gene>
    <name evidence="2" type="ORF">PIB30_114252</name>
</gene>
<proteinExistence type="predicted"/>
<reference evidence="2 3" key="1">
    <citation type="journal article" date="2023" name="Plants (Basel)">
        <title>Bridging the Gap: Combining Genomics and Transcriptomics Approaches to Understand Stylosanthes scabra, an Orphan Legume from the Brazilian Caatinga.</title>
        <authorList>
            <person name="Ferreira-Neto J.R.C."/>
            <person name="da Silva M.D."/>
            <person name="Binneck E."/>
            <person name="de Melo N.F."/>
            <person name="da Silva R.H."/>
            <person name="de Melo A.L.T.M."/>
            <person name="Pandolfi V."/>
            <person name="Bustamante F.O."/>
            <person name="Brasileiro-Vidal A.C."/>
            <person name="Benko-Iseppon A.M."/>
        </authorList>
    </citation>
    <scope>NUCLEOTIDE SEQUENCE [LARGE SCALE GENOMIC DNA]</scope>
    <source>
        <tissue evidence="2">Leaves</tissue>
    </source>
</reference>